<evidence type="ECO:0000256" key="1">
    <source>
        <dbReference type="SAM" id="MobiDB-lite"/>
    </source>
</evidence>
<keyword evidence="3" id="KW-1185">Reference proteome</keyword>
<sequence length="180" mass="20668">MATFRQMYMKTSSNGWRLPFAYRTSPPRTTTSSSRRRARSRPNRTLTDSTQPFKSTRKRVGRRVRGCTRPRDDRSHTATLGADTTPSCIYAGSCVRGPRFPRLGRRLYVARRIGYASGRYIGVPRRLRCLLALLYRPLLLPWPRLGLRYHMRTQRSKATANSFVSCVKTLNYDACSISLS</sequence>
<proteinExistence type="predicted"/>
<protein>
    <submittedName>
        <fullName evidence="2">Uncharacterized protein</fullName>
    </submittedName>
</protein>
<organism evidence="2 3">
    <name type="scientific">Exidia glandulosa HHB12029</name>
    <dbReference type="NCBI Taxonomy" id="1314781"/>
    <lineage>
        <taxon>Eukaryota</taxon>
        <taxon>Fungi</taxon>
        <taxon>Dikarya</taxon>
        <taxon>Basidiomycota</taxon>
        <taxon>Agaricomycotina</taxon>
        <taxon>Agaricomycetes</taxon>
        <taxon>Auriculariales</taxon>
        <taxon>Exidiaceae</taxon>
        <taxon>Exidia</taxon>
    </lineage>
</organism>
<feature type="region of interest" description="Disordered" evidence="1">
    <location>
        <begin position="17"/>
        <end position="80"/>
    </location>
</feature>
<accession>A0A165ZPT2</accession>
<feature type="compositionally biased region" description="Low complexity" evidence="1">
    <location>
        <begin position="23"/>
        <end position="33"/>
    </location>
</feature>
<dbReference type="AlphaFoldDB" id="A0A165ZPT2"/>
<evidence type="ECO:0000313" key="3">
    <source>
        <dbReference type="Proteomes" id="UP000077266"/>
    </source>
</evidence>
<gene>
    <name evidence="2" type="ORF">EXIGLDRAFT_278525</name>
</gene>
<reference evidence="2 3" key="1">
    <citation type="journal article" date="2016" name="Mol. Biol. Evol.">
        <title>Comparative Genomics of Early-Diverging Mushroom-Forming Fungi Provides Insights into the Origins of Lignocellulose Decay Capabilities.</title>
        <authorList>
            <person name="Nagy L.G."/>
            <person name="Riley R."/>
            <person name="Tritt A."/>
            <person name="Adam C."/>
            <person name="Daum C."/>
            <person name="Floudas D."/>
            <person name="Sun H."/>
            <person name="Yadav J.S."/>
            <person name="Pangilinan J."/>
            <person name="Larsson K.H."/>
            <person name="Matsuura K."/>
            <person name="Barry K."/>
            <person name="Labutti K."/>
            <person name="Kuo R."/>
            <person name="Ohm R.A."/>
            <person name="Bhattacharya S.S."/>
            <person name="Shirouzu T."/>
            <person name="Yoshinaga Y."/>
            <person name="Martin F.M."/>
            <person name="Grigoriev I.V."/>
            <person name="Hibbett D.S."/>
        </authorList>
    </citation>
    <scope>NUCLEOTIDE SEQUENCE [LARGE SCALE GENOMIC DNA]</scope>
    <source>
        <strain evidence="2 3">HHB12029</strain>
    </source>
</reference>
<dbReference type="EMBL" id="KV426212">
    <property type="protein sequence ID" value="KZV84749.1"/>
    <property type="molecule type" value="Genomic_DNA"/>
</dbReference>
<name>A0A165ZPT2_EXIGL</name>
<dbReference type="Proteomes" id="UP000077266">
    <property type="component" value="Unassembled WGS sequence"/>
</dbReference>
<evidence type="ECO:0000313" key="2">
    <source>
        <dbReference type="EMBL" id="KZV84749.1"/>
    </source>
</evidence>
<dbReference type="InParanoid" id="A0A165ZPT2"/>
<feature type="compositionally biased region" description="Basic residues" evidence="1">
    <location>
        <begin position="55"/>
        <end position="68"/>
    </location>
</feature>